<dbReference type="GO" id="GO:0005743">
    <property type="term" value="C:mitochondrial inner membrane"/>
    <property type="evidence" value="ECO:0007669"/>
    <property type="project" value="UniProtKB-SubCell"/>
</dbReference>
<evidence type="ECO:0000256" key="10">
    <source>
        <dbReference type="ARBA" id="ARBA00031497"/>
    </source>
</evidence>
<evidence type="ECO:0000256" key="3">
    <source>
        <dbReference type="ARBA" id="ARBA00018191"/>
    </source>
</evidence>
<evidence type="ECO:0000256" key="5">
    <source>
        <dbReference type="ARBA" id="ARBA00022792"/>
    </source>
</evidence>
<feature type="transmembrane region" description="Helical" evidence="12">
    <location>
        <begin position="183"/>
        <end position="202"/>
    </location>
</feature>
<accession>A0A336M1L6</accession>
<evidence type="ECO:0000313" key="14">
    <source>
        <dbReference type="EMBL" id="SSX23231.1"/>
    </source>
</evidence>
<dbReference type="Pfam" id="PF09791">
    <property type="entry name" value="Oxidored-like"/>
    <property type="match status" value="1"/>
</dbReference>
<protein>
    <recommendedName>
        <fullName evidence="3">NADH dehydrogenase [ubiquinone] 1 alpha subcomplex subunit 11</fullName>
    </recommendedName>
    <alternativeName>
        <fullName evidence="9">Complex I-B14.7</fullName>
    </alternativeName>
    <alternativeName>
        <fullName evidence="10">NADH-ubiquinone oxidoreductase subunit B14.7</fullName>
    </alternativeName>
</protein>
<dbReference type="GO" id="GO:0006120">
    <property type="term" value="P:mitochondrial electron transport, NADH to ubiquinone"/>
    <property type="evidence" value="ECO:0007669"/>
    <property type="project" value="InterPro"/>
</dbReference>
<evidence type="ECO:0000256" key="6">
    <source>
        <dbReference type="ARBA" id="ARBA00022989"/>
    </source>
</evidence>
<keyword evidence="7" id="KW-0496">Mitochondrion</keyword>
<feature type="domain" description="Oxidoreductase-like" evidence="13">
    <location>
        <begin position="59"/>
        <end position="82"/>
    </location>
</feature>
<dbReference type="PANTHER" id="PTHR21382:SF1">
    <property type="entry name" value="NADH DEHYDROGENASE [UBIQUINONE] 1 ALPHA SUBCOMPLEX SUBUNIT 11"/>
    <property type="match status" value="1"/>
</dbReference>
<dbReference type="InterPro" id="IPR019180">
    <property type="entry name" value="Oxidoreductase-like_N"/>
</dbReference>
<dbReference type="VEuPathDB" id="VectorBase:CSON008561"/>
<gene>
    <name evidence="14" type="primary">CSON008561</name>
</gene>
<evidence type="ECO:0000256" key="8">
    <source>
        <dbReference type="ARBA" id="ARBA00023136"/>
    </source>
</evidence>
<keyword evidence="6 12" id="KW-1133">Transmembrane helix</keyword>
<comment type="similarity">
    <text evidence="2">Belongs to the complex I NDUFA11 subunit family.</text>
</comment>
<dbReference type="PANTHER" id="PTHR21382">
    <property type="entry name" value="NADH-UBIQUINONE OXIDOREDUCTASE SUBUNIT"/>
    <property type="match status" value="1"/>
</dbReference>
<feature type="compositionally biased region" description="Polar residues" evidence="11">
    <location>
        <begin position="32"/>
        <end position="42"/>
    </location>
</feature>
<proteinExistence type="inferred from homology"/>
<reference evidence="14" key="1">
    <citation type="submission" date="2018-07" db="EMBL/GenBank/DDBJ databases">
        <authorList>
            <person name="Quirk P.G."/>
            <person name="Krulwich T.A."/>
        </authorList>
    </citation>
    <scope>NUCLEOTIDE SEQUENCE</scope>
</reference>
<dbReference type="InterPro" id="IPR039205">
    <property type="entry name" value="NDUFA11"/>
</dbReference>
<dbReference type="AlphaFoldDB" id="A0A336M1L6"/>
<evidence type="ECO:0000256" key="9">
    <source>
        <dbReference type="ARBA" id="ARBA00030608"/>
    </source>
</evidence>
<evidence type="ECO:0000256" key="2">
    <source>
        <dbReference type="ARBA" id="ARBA00008699"/>
    </source>
</evidence>
<organism evidence="14">
    <name type="scientific">Culicoides sonorensis</name>
    <name type="common">Biting midge</name>
    <dbReference type="NCBI Taxonomy" id="179676"/>
    <lineage>
        <taxon>Eukaryota</taxon>
        <taxon>Metazoa</taxon>
        <taxon>Ecdysozoa</taxon>
        <taxon>Arthropoda</taxon>
        <taxon>Hexapoda</taxon>
        <taxon>Insecta</taxon>
        <taxon>Pterygota</taxon>
        <taxon>Neoptera</taxon>
        <taxon>Endopterygota</taxon>
        <taxon>Diptera</taxon>
        <taxon>Nematocera</taxon>
        <taxon>Chironomoidea</taxon>
        <taxon>Ceratopogonidae</taxon>
        <taxon>Ceratopogoninae</taxon>
        <taxon>Culicoides</taxon>
        <taxon>Monoculicoides</taxon>
    </lineage>
</organism>
<keyword evidence="8 12" id="KW-0472">Membrane</keyword>
<dbReference type="GO" id="GO:0045271">
    <property type="term" value="C:respiratory chain complex I"/>
    <property type="evidence" value="ECO:0007669"/>
    <property type="project" value="InterPro"/>
</dbReference>
<evidence type="ECO:0000256" key="7">
    <source>
        <dbReference type="ARBA" id="ARBA00023128"/>
    </source>
</evidence>
<comment type="subcellular location">
    <subcellularLocation>
        <location evidence="1">Mitochondrion inner membrane</location>
        <topology evidence="1">Multi-pass membrane protein</topology>
        <orientation evidence="1">Matrix side</orientation>
    </subcellularLocation>
</comment>
<evidence type="ECO:0000256" key="11">
    <source>
        <dbReference type="SAM" id="MobiDB-lite"/>
    </source>
</evidence>
<feature type="transmembrane region" description="Helical" evidence="12">
    <location>
        <begin position="154"/>
        <end position="171"/>
    </location>
</feature>
<sequence length="293" mass="32823">MSKIVYRLCGLKVSRASTTHLNSQPILLFSSDAKNSDTQTSQNERKSKEIDPNKEMELPEEPTNCCMSGCANCVYIEYASKLMENFELGGDKAQKIILEKIKDPSMKAFLEMELRMKLQQKMAVTESKTLLQRRYYDQPEGEDMVGKLIATNKWAVVFGVAFSTVDVLLYSRTKGYLATMSRYLKFTAPLVGVATAFTCGTFLSTRMRGKDDNWNYMVGAVASGGVLGAAMRCPQRGLFACGAFCLAAWVKRLSIQEGWVFFPEIIKGQGDFNTRKHDWSIVPDGTRGWTRGN</sequence>
<keyword evidence="5" id="KW-0999">Mitochondrion inner membrane</keyword>
<evidence type="ECO:0000259" key="13">
    <source>
        <dbReference type="Pfam" id="PF09791"/>
    </source>
</evidence>
<name>A0A336M1L6_CULSO</name>
<feature type="region of interest" description="Disordered" evidence="11">
    <location>
        <begin position="32"/>
        <end position="58"/>
    </location>
</feature>
<dbReference type="EMBL" id="UFQT01000322">
    <property type="protein sequence ID" value="SSX23231.1"/>
    <property type="molecule type" value="Genomic_DNA"/>
</dbReference>
<keyword evidence="4 12" id="KW-0812">Transmembrane</keyword>
<evidence type="ECO:0000256" key="12">
    <source>
        <dbReference type="SAM" id="Phobius"/>
    </source>
</evidence>
<evidence type="ECO:0000256" key="4">
    <source>
        <dbReference type="ARBA" id="ARBA00022692"/>
    </source>
</evidence>
<evidence type="ECO:0000256" key="1">
    <source>
        <dbReference type="ARBA" id="ARBA00004292"/>
    </source>
</evidence>
<feature type="compositionally biased region" description="Basic and acidic residues" evidence="11">
    <location>
        <begin position="43"/>
        <end position="57"/>
    </location>
</feature>